<evidence type="ECO:0000256" key="1">
    <source>
        <dbReference type="SAM" id="MobiDB-lite"/>
    </source>
</evidence>
<reference evidence="2 3" key="1">
    <citation type="submission" date="2023-01" db="EMBL/GenBank/DDBJ databases">
        <title>Analysis of 21 Apiospora genomes using comparative genomics revels a genus with tremendous synthesis potential of carbohydrate active enzymes and secondary metabolites.</title>
        <authorList>
            <person name="Sorensen T."/>
        </authorList>
    </citation>
    <scope>NUCLEOTIDE SEQUENCE [LARGE SCALE GENOMIC DNA]</scope>
    <source>
        <strain evidence="2 3">CBS 33761</strain>
    </source>
</reference>
<proteinExistence type="predicted"/>
<dbReference type="InterPro" id="IPR038883">
    <property type="entry name" value="AN11006-like"/>
</dbReference>
<dbReference type="Proteomes" id="UP001444661">
    <property type="component" value="Unassembled WGS sequence"/>
</dbReference>
<sequence length="241" mass="28016">MSTFLTLPRELRDQIYELCLLHPEPFDPWSSYGQLHELTLGLFRLNKAIHTEACSLFYAHNHFDFTSVTAEKIVSFLEVIGRNAGYIRHVLVDFPEFLYLDPCDIALVAKDIDIIASLQRNCTNLSTLTTSLHTTNHMEIRLDTIEHPKVATEALKLVDTHFKSIPSLQDIIVEVYEFGPNDYIRRQMVRQGWTISTTEEEEDRESKGSWPDYDDYDYDGYSDDGDYDVDNDSDYWRRTAD</sequence>
<protein>
    <recommendedName>
        <fullName evidence="4">F-box domain-containing protein</fullName>
    </recommendedName>
</protein>
<name>A0ABR1SC43_9PEZI</name>
<dbReference type="PANTHER" id="PTHR42085">
    <property type="entry name" value="F-BOX DOMAIN-CONTAINING PROTEIN"/>
    <property type="match status" value="1"/>
</dbReference>
<comment type="caution">
    <text evidence="2">The sequence shown here is derived from an EMBL/GenBank/DDBJ whole genome shotgun (WGS) entry which is preliminary data.</text>
</comment>
<feature type="compositionally biased region" description="Acidic residues" evidence="1">
    <location>
        <begin position="212"/>
        <end position="233"/>
    </location>
</feature>
<organism evidence="2 3">
    <name type="scientific">Apiospora rasikravindrae</name>
    <dbReference type="NCBI Taxonomy" id="990691"/>
    <lineage>
        <taxon>Eukaryota</taxon>
        <taxon>Fungi</taxon>
        <taxon>Dikarya</taxon>
        <taxon>Ascomycota</taxon>
        <taxon>Pezizomycotina</taxon>
        <taxon>Sordariomycetes</taxon>
        <taxon>Xylariomycetidae</taxon>
        <taxon>Amphisphaeriales</taxon>
        <taxon>Apiosporaceae</taxon>
        <taxon>Apiospora</taxon>
    </lineage>
</organism>
<gene>
    <name evidence="2" type="ORF">PG993_010712</name>
</gene>
<dbReference type="EMBL" id="JAQQWK010000010">
    <property type="protein sequence ID" value="KAK8029421.1"/>
    <property type="molecule type" value="Genomic_DNA"/>
</dbReference>
<keyword evidence="3" id="KW-1185">Reference proteome</keyword>
<feature type="region of interest" description="Disordered" evidence="1">
    <location>
        <begin position="196"/>
        <end position="241"/>
    </location>
</feature>
<evidence type="ECO:0000313" key="3">
    <source>
        <dbReference type="Proteomes" id="UP001444661"/>
    </source>
</evidence>
<evidence type="ECO:0000313" key="2">
    <source>
        <dbReference type="EMBL" id="KAK8029421.1"/>
    </source>
</evidence>
<dbReference type="PANTHER" id="PTHR42085:SF1">
    <property type="entry name" value="F-BOX DOMAIN-CONTAINING PROTEIN"/>
    <property type="match status" value="1"/>
</dbReference>
<evidence type="ECO:0008006" key="4">
    <source>
        <dbReference type="Google" id="ProtNLM"/>
    </source>
</evidence>
<accession>A0ABR1SC43</accession>